<name>A0AA36MI64_CYLNA</name>
<gene>
    <name evidence="1" type="ORF">CYNAS_LOCUS22336</name>
</gene>
<sequence>MSDRIDTEEMTIYLQQDTLTLTTGDHENEREKECRKRRPHHCGRFRNFVERLAPIRVPGSSKCMSQLGGCRDMLSRIGHGAENIRCDEVLLSKDLP</sequence>
<organism evidence="1 2">
    <name type="scientific">Cylicocyclus nassatus</name>
    <name type="common">Nematode worm</name>
    <dbReference type="NCBI Taxonomy" id="53992"/>
    <lineage>
        <taxon>Eukaryota</taxon>
        <taxon>Metazoa</taxon>
        <taxon>Ecdysozoa</taxon>
        <taxon>Nematoda</taxon>
        <taxon>Chromadorea</taxon>
        <taxon>Rhabditida</taxon>
        <taxon>Rhabditina</taxon>
        <taxon>Rhabditomorpha</taxon>
        <taxon>Strongyloidea</taxon>
        <taxon>Strongylidae</taxon>
        <taxon>Cylicocyclus</taxon>
    </lineage>
</organism>
<keyword evidence="2" id="KW-1185">Reference proteome</keyword>
<dbReference type="Proteomes" id="UP001176961">
    <property type="component" value="Unassembled WGS sequence"/>
</dbReference>
<protein>
    <submittedName>
        <fullName evidence="1">Uncharacterized protein</fullName>
    </submittedName>
</protein>
<evidence type="ECO:0000313" key="2">
    <source>
        <dbReference type="Proteomes" id="UP001176961"/>
    </source>
</evidence>
<proteinExistence type="predicted"/>
<evidence type="ECO:0000313" key="1">
    <source>
        <dbReference type="EMBL" id="CAJ0610353.1"/>
    </source>
</evidence>
<comment type="caution">
    <text evidence="1">The sequence shown here is derived from an EMBL/GenBank/DDBJ whole genome shotgun (WGS) entry which is preliminary data.</text>
</comment>
<reference evidence="1" key="1">
    <citation type="submission" date="2023-07" db="EMBL/GenBank/DDBJ databases">
        <authorList>
            <consortium name="CYATHOMIX"/>
        </authorList>
    </citation>
    <scope>NUCLEOTIDE SEQUENCE</scope>
    <source>
        <strain evidence="1">N/A</strain>
    </source>
</reference>
<accession>A0AA36MI64</accession>
<dbReference type="EMBL" id="CATQJL010000326">
    <property type="protein sequence ID" value="CAJ0610353.1"/>
    <property type="molecule type" value="Genomic_DNA"/>
</dbReference>
<dbReference type="AlphaFoldDB" id="A0AA36MI64"/>